<evidence type="ECO:0000313" key="2">
    <source>
        <dbReference type="Ensembl" id="ENSMPUP00000004104.1"/>
    </source>
</evidence>
<sequence length="89" mass="10058">PGRWERTEGEGGWTAKEHETKKWTQGEGCPQAKKKVLKKTQPCQHLDLGLLASRTVRKLICCLTHPVCGILLWQPKLRQSPFRGVVGIK</sequence>
<dbReference type="HOGENOM" id="CLU_2460544_0_0_1"/>
<organism evidence="2">
    <name type="scientific">Mustela putorius furo</name>
    <name type="common">European domestic ferret</name>
    <name type="synonym">Mustela furo</name>
    <dbReference type="NCBI Taxonomy" id="9669"/>
    <lineage>
        <taxon>Eukaryota</taxon>
        <taxon>Metazoa</taxon>
        <taxon>Chordata</taxon>
        <taxon>Craniata</taxon>
        <taxon>Vertebrata</taxon>
        <taxon>Euteleostomi</taxon>
        <taxon>Mammalia</taxon>
        <taxon>Eutheria</taxon>
        <taxon>Laurasiatheria</taxon>
        <taxon>Carnivora</taxon>
        <taxon>Caniformia</taxon>
        <taxon>Musteloidea</taxon>
        <taxon>Mustelidae</taxon>
        <taxon>Mustelinae</taxon>
        <taxon>Mustela</taxon>
    </lineage>
</organism>
<dbReference type="EMBL" id="AEYP01017596">
    <property type="status" value="NOT_ANNOTATED_CDS"/>
    <property type="molecule type" value="Genomic_DNA"/>
</dbReference>
<reference evidence="2" key="1">
    <citation type="submission" date="2024-06" db="UniProtKB">
        <authorList>
            <consortium name="Ensembl"/>
        </authorList>
    </citation>
    <scope>IDENTIFICATION</scope>
</reference>
<protein>
    <submittedName>
        <fullName evidence="2">Uncharacterized protein</fullName>
    </submittedName>
</protein>
<evidence type="ECO:0000256" key="1">
    <source>
        <dbReference type="SAM" id="MobiDB-lite"/>
    </source>
</evidence>
<feature type="region of interest" description="Disordered" evidence="1">
    <location>
        <begin position="1"/>
        <end position="25"/>
    </location>
</feature>
<name>M3XYF3_MUSPF</name>
<feature type="compositionally biased region" description="Basic and acidic residues" evidence="1">
    <location>
        <begin position="1"/>
        <end position="24"/>
    </location>
</feature>
<dbReference type="InParanoid" id="M3XYF3"/>
<dbReference type="AlphaFoldDB" id="M3XYF3"/>
<proteinExistence type="predicted"/>
<dbReference type="Ensembl" id="ENSMPUT00000004177.1">
    <property type="protein sequence ID" value="ENSMPUP00000004104.1"/>
    <property type="gene ID" value="ENSMPUG00000004138.1"/>
</dbReference>
<accession>M3XYF3</accession>